<evidence type="ECO:0000256" key="1">
    <source>
        <dbReference type="SAM" id="MobiDB-lite"/>
    </source>
</evidence>
<feature type="region of interest" description="Disordered" evidence="1">
    <location>
        <begin position="231"/>
        <end position="321"/>
    </location>
</feature>
<evidence type="ECO:0000313" key="2">
    <source>
        <dbReference type="EMBL" id="CAK0886844.1"/>
    </source>
</evidence>
<evidence type="ECO:0000313" key="3">
    <source>
        <dbReference type="Proteomes" id="UP001189429"/>
    </source>
</evidence>
<proteinExistence type="predicted"/>
<dbReference type="Proteomes" id="UP001189429">
    <property type="component" value="Unassembled WGS sequence"/>
</dbReference>
<comment type="caution">
    <text evidence="2">The sequence shown here is derived from an EMBL/GenBank/DDBJ whole genome shotgun (WGS) entry which is preliminary data.</text>
</comment>
<feature type="compositionally biased region" description="Basic residues" evidence="1">
    <location>
        <begin position="295"/>
        <end position="312"/>
    </location>
</feature>
<protein>
    <submittedName>
        <fullName evidence="2">Uncharacterized protein</fullName>
    </submittedName>
</protein>
<accession>A0ABN9WJW1</accession>
<feature type="compositionally biased region" description="Basic and acidic residues" evidence="1">
    <location>
        <begin position="279"/>
        <end position="294"/>
    </location>
</feature>
<reference evidence="2" key="1">
    <citation type="submission" date="2023-10" db="EMBL/GenBank/DDBJ databases">
        <authorList>
            <person name="Chen Y."/>
            <person name="Shah S."/>
            <person name="Dougan E. K."/>
            <person name="Thang M."/>
            <person name="Chan C."/>
        </authorList>
    </citation>
    <scope>NUCLEOTIDE SEQUENCE [LARGE SCALE GENOMIC DNA]</scope>
</reference>
<dbReference type="EMBL" id="CAUYUJ010018859">
    <property type="protein sequence ID" value="CAK0886844.1"/>
    <property type="molecule type" value="Genomic_DNA"/>
</dbReference>
<name>A0ABN9WJW1_9DINO</name>
<organism evidence="2 3">
    <name type="scientific">Prorocentrum cordatum</name>
    <dbReference type="NCBI Taxonomy" id="2364126"/>
    <lineage>
        <taxon>Eukaryota</taxon>
        <taxon>Sar</taxon>
        <taxon>Alveolata</taxon>
        <taxon>Dinophyceae</taxon>
        <taxon>Prorocentrales</taxon>
        <taxon>Prorocentraceae</taxon>
        <taxon>Prorocentrum</taxon>
    </lineage>
</organism>
<keyword evidence="3" id="KW-1185">Reference proteome</keyword>
<feature type="compositionally biased region" description="Low complexity" evidence="1">
    <location>
        <begin position="246"/>
        <end position="265"/>
    </location>
</feature>
<gene>
    <name evidence="2" type="ORF">PCOR1329_LOCUS68085</name>
</gene>
<sequence length="433" mass="48524">MTKAMSMAKVMKMDPKASQLLQNMMSRELANLGKKEYIKSVDYEQQLMQMFKEQGWKGVEHDDADQEAKEVGLTGDDKKLWDLLDEARATGFMFNKRTALGSRFERWMKKHWTQEAQKQHEQASSTFKQAKRQDWAKERFESIEKTRKMIEEHVESEQLIGKPMNLDQLIIDQGGFDRPSAVQGALNIAMTMIRKGPPFVSINPDSSRIEFCRRVKKTVLDKRKNYQNITTESNFKKARTGTSSGSADEGSAPAVAAPADGDGSVETPAARGMQAVEETPIKDTDKDKEKDKAARVKAKAKPKPAPGKHSKRGEKPKTPEGKALIKKIQETVNLYATSTRSVIKIASTDPNWATVKGFAPKIQKQLEKVENPNSDNSVFSAIMVHGVDYQDGFSSEERYAACTAIMAQLEKLRTMVNKLRQMHSLGAGDDDSD</sequence>